<feature type="compositionally biased region" description="Polar residues" evidence="13">
    <location>
        <begin position="1071"/>
        <end position="1085"/>
    </location>
</feature>
<dbReference type="InterPro" id="IPR028082">
    <property type="entry name" value="Peripla_BP_I"/>
</dbReference>
<feature type="region of interest" description="Disordered" evidence="13">
    <location>
        <begin position="1519"/>
        <end position="1561"/>
    </location>
</feature>
<evidence type="ECO:0000256" key="9">
    <source>
        <dbReference type="ARBA" id="ARBA00023157"/>
    </source>
</evidence>
<feature type="transmembrane region" description="Helical" evidence="14">
    <location>
        <begin position="643"/>
        <end position="664"/>
    </location>
</feature>
<keyword evidence="7" id="KW-0297">G-protein coupled receptor</keyword>
<evidence type="ECO:0000256" key="2">
    <source>
        <dbReference type="ARBA" id="ARBA00007242"/>
    </source>
</evidence>
<dbReference type="Gene3D" id="3.40.50.2300">
    <property type="match status" value="2"/>
</dbReference>
<feature type="compositionally biased region" description="Polar residues" evidence="13">
    <location>
        <begin position="1519"/>
        <end position="1530"/>
    </location>
</feature>
<dbReference type="Pfam" id="PF00003">
    <property type="entry name" value="7tm_3"/>
    <property type="match status" value="1"/>
</dbReference>
<dbReference type="GO" id="GO:0004930">
    <property type="term" value="F:G protein-coupled receptor activity"/>
    <property type="evidence" value="ECO:0007669"/>
    <property type="project" value="UniProtKB-KW"/>
</dbReference>
<evidence type="ECO:0000256" key="12">
    <source>
        <dbReference type="ARBA" id="ARBA00023224"/>
    </source>
</evidence>
<dbReference type="CDD" id="cd06374">
    <property type="entry name" value="PBP1_mGluR_groupI"/>
    <property type="match status" value="1"/>
</dbReference>
<proteinExistence type="inferred from homology"/>
<sequence>MWWDTTRRSLARVLLVVVTVVALNHEEMIGRRRKTALLEGDILIGALFSVHHQPKQKSAFTLTCGEIREQYGIQRVEAAFMAIDEINANQTLLPNITLGVEIRDSCWYSSIALEQSIEFIRDALASPGDNANRTLTSDACKSASTTSKRLVGVVGPGSSDVTIQVQNLLQLFRIPQVGYSATSRDLSDKSRFSYFMRVVPSDYYQAQVMVDIVRHYNWTYVSAVHTDGNYGQSGITAFRELAEKNNICIAKEDSVLSNAEDEAFDMVIHQLREDQRANVVVCFCEGMTVRNLLLAAQRNNVTSRFLFIGSDGWADRSDVVAGLEEAAVGGLSVKITSSSVGEFDDHYFQLDPDNNKRNPWFKEFWQMRFNCSLPGHEEIVSLPPCSGMESLRDRYKQDTKMAFVMKAIYTMAWGLHNMQRDLCPFSQGLCESMLPINGSLYRDYLVNVTFSYMGELVTFDSRGDPPGRYDIMNYQRLKNGSFDYVRVGTWDNGTLVVHEERVVFNSSDGLPPTSSFVESGDEKCCWICTLCDKDEYLMNETTCQRCTPGYWPNTNKTGCDAIPVKYIMWDDAESIVALSLASLGFLATSFTMLVFIRYNHTPVVKASTRELSYIIFVGMMVSYCATLPLLARPTTLSCAVSRIMPGLSFAMIYAALVTKTNRIARILAGNKKIMMRKPRFMSATAQVIITCILISIEVGIITTTLILDPPDVDHIYPRQKEVKLVCNTPPRGIIAPMGWDFFLIAMCTVYAVKTRNLPENFNEAKFIGFSMYTTCVIWMAWLPIYFGSDHKIICMSMCTSLSAMVTLVLLFFPKIYIMLFRPEKNDRSAFKTATTVRCHIGSSSKASMSRPSDPSPSAAIESLYVGPAMLGIGQPQLSLMQRIRSTLGMPFIPPIGILPRDPNPRSMLRREISVWSDASGSAGTGGASSNNRDMMLRRAYGSQLDLTGGDMLWSREDRSSQTTDDLLDPLIPRLRRRVARAVRENDIDVSEGREFFSITHNWMISQAEAAKSAVNRQKNSEAEVWPTTTIIIREDLEVEEKVKEEKESKVKEPLAIPKQNGVVSDSEHSNIKNSYDASQETSQSVTKKKLDTKQSPTPGYDNTEHDKVELPDQNRNEKNSVACGGSPTTQDGSNLCNNNNCSQLTKVQDNNIPSENNSSSPKQQKCSENQNKCSINRQTSTDSQVVNFIGYGSVMPCSRDENWTKQRSVSCDNSIILKNKVVPLSQSTQTEQSHEKQGWISNSDSRNLVAETNDNNGKSDLQNRKRKVGVSARVSDVRGILKFVNSSPTERETRVSFDSHFSPVKVTTEDELLSPVLSDDDLESDSQAGDKQLEHHKLSNNSACADQHSISEETSFSILEEALSAESDIEASDNCELKTIIIRLGSDEANVNIPTKVKSEVNGSLINWRPKPGKNHKVLSYTPATYSYDNPSANIDSEVLYNVQDLQGIKTSDVSSVSHLTQHEGDEDPSKRYASENELVILDLLHSTFPQKYYNPQGTQVHCNSNLPQSLITESPTFRDTVTSEDPGSTSHKRLTITPPELYRNSPTKQLSPSQDPDTHYLQYYSHSIPSHKSHPSEYIFDTQEHSHHHKQPHRSPAQVNPTVIPADLQQIEVDSGGFSSDSKPNQHCTSVEAPRHITSTPQSQTILKSHCQVVEEGRHTERRLCRNDTDDDTDESTTPIEEFFRTHGIKFDVTSTKSKKL</sequence>
<dbReference type="PROSITE" id="PS00980">
    <property type="entry name" value="G_PROTEIN_RECEP_F3_2"/>
    <property type="match status" value="1"/>
</dbReference>
<dbReference type="InterPro" id="IPR017979">
    <property type="entry name" value="GPCR_3_CS"/>
</dbReference>
<evidence type="ECO:0000259" key="15">
    <source>
        <dbReference type="PROSITE" id="PS50259"/>
    </source>
</evidence>
<gene>
    <name evidence="16" type="primary">Grm5-L</name>
    <name evidence="16" type="ORF">Hamer_G011999</name>
</gene>
<feature type="transmembrane region" description="Helical" evidence="14">
    <location>
        <begin position="611"/>
        <end position="631"/>
    </location>
</feature>
<feature type="domain" description="G-protein coupled receptors family 3 profile" evidence="15">
    <location>
        <begin position="573"/>
        <end position="834"/>
    </location>
</feature>
<feature type="region of interest" description="Disordered" evidence="13">
    <location>
        <begin position="1225"/>
        <end position="1266"/>
    </location>
</feature>
<keyword evidence="4 14" id="KW-0812">Transmembrane</keyword>
<dbReference type="InterPro" id="IPR050726">
    <property type="entry name" value="mGluR"/>
</dbReference>
<dbReference type="PROSITE" id="PS00981">
    <property type="entry name" value="G_PROTEIN_RECEP_F3_3"/>
    <property type="match status" value="1"/>
</dbReference>
<dbReference type="FunFam" id="3.40.50.2300:FF:000145">
    <property type="entry name" value="Glutamate receptor, metabotropic"/>
    <property type="match status" value="1"/>
</dbReference>
<dbReference type="PROSITE" id="PS50259">
    <property type="entry name" value="G_PROTEIN_RECEP_F3_4"/>
    <property type="match status" value="1"/>
</dbReference>
<dbReference type="PRINTS" id="PR00593">
    <property type="entry name" value="MTABOTROPICR"/>
</dbReference>
<evidence type="ECO:0000256" key="1">
    <source>
        <dbReference type="ARBA" id="ARBA00004651"/>
    </source>
</evidence>
<dbReference type="InterPro" id="IPR038550">
    <property type="entry name" value="GPCR_3_9-Cys_sf"/>
</dbReference>
<keyword evidence="3" id="KW-1003">Cell membrane</keyword>
<evidence type="ECO:0000313" key="16">
    <source>
        <dbReference type="EMBL" id="KAG7155867.1"/>
    </source>
</evidence>
<evidence type="ECO:0000256" key="14">
    <source>
        <dbReference type="SAM" id="Phobius"/>
    </source>
</evidence>
<evidence type="ECO:0000313" key="17">
    <source>
        <dbReference type="Proteomes" id="UP000747542"/>
    </source>
</evidence>
<dbReference type="FunFam" id="3.40.50.2300:FF:000219">
    <property type="entry name" value="Glutamate metabotropic receptor 5"/>
    <property type="match status" value="1"/>
</dbReference>
<feature type="transmembrane region" description="Helical" evidence="14">
    <location>
        <begin position="685"/>
        <end position="707"/>
    </location>
</feature>
<keyword evidence="11" id="KW-0325">Glycoprotein</keyword>
<evidence type="ECO:0000256" key="10">
    <source>
        <dbReference type="ARBA" id="ARBA00023170"/>
    </source>
</evidence>
<feature type="compositionally biased region" description="Polar residues" evidence="13">
    <location>
        <begin position="1545"/>
        <end position="1556"/>
    </location>
</feature>
<evidence type="ECO:0000256" key="8">
    <source>
        <dbReference type="ARBA" id="ARBA00023136"/>
    </source>
</evidence>
<dbReference type="GO" id="GO:0005886">
    <property type="term" value="C:plasma membrane"/>
    <property type="evidence" value="ECO:0007669"/>
    <property type="project" value="UniProtKB-SubCell"/>
</dbReference>
<dbReference type="InterPro" id="IPR000337">
    <property type="entry name" value="GPCR_3"/>
</dbReference>
<dbReference type="PANTHER" id="PTHR24060">
    <property type="entry name" value="METABOTROPIC GLUTAMATE RECEPTOR"/>
    <property type="match status" value="1"/>
</dbReference>
<feature type="compositionally biased region" description="Basic and acidic residues" evidence="13">
    <location>
        <begin position="1102"/>
        <end position="1118"/>
    </location>
</feature>
<dbReference type="Gene3D" id="2.10.50.30">
    <property type="entry name" value="GPCR, family 3, nine cysteines domain"/>
    <property type="match status" value="1"/>
</dbReference>
<dbReference type="InterPro" id="IPR017978">
    <property type="entry name" value="GPCR_3_C"/>
</dbReference>
<feature type="region of interest" description="Disordered" evidence="13">
    <location>
        <begin position="1044"/>
        <end position="1135"/>
    </location>
</feature>
<feature type="region of interest" description="Disordered" evidence="13">
    <location>
        <begin position="1147"/>
        <end position="1171"/>
    </location>
</feature>
<organism evidence="16 17">
    <name type="scientific">Homarus americanus</name>
    <name type="common">American lobster</name>
    <dbReference type="NCBI Taxonomy" id="6706"/>
    <lineage>
        <taxon>Eukaryota</taxon>
        <taxon>Metazoa</taxon>
        <taxon>Ecdysozoa</taxon>
        <taxon>Arthropoda</taxon>
        <taxon>Crustacea</taxon>
        <taxon>Multicrustacea</taxon>
        <taxon>Malacostraca</taxon>
        <taxon>Eumalacostraca</taxon>
        <taxon>Eucarida</taxon>
        <taxon>Decapoda</taxon>
        <taxon>Pleocyemata</taxon>
        <taxon>Astacidea</taxon>
        <taxon>Nephropoidea</taxon>
        <taxon>Nephropidae</taxon>
        <taxon>Homarus</taxon>
    </lineage>
</organism>
<dbReference type="Proteomes" id="UP000747542">
    <property type="component" value="Unassembled WGS sequence"/>
</dbReference>
<feature type="compositionally biased region" description="Low complexity" evidence="13">
    <location>
        <begin position="1147"/>
        <end position="1161"/>
    </location>
</feature>
<keyword evidence="17" id="KW-1185">Reference proteome</keyword>
<feature type="transmembrane region" description="Helical" evidence="14">
    <location>
        <begin position="764"/>
        <end position="786"/>
    </location>
</feature>
<dbReference type="PRINTS" id="PR00248">
    <property type="entry name" value="GPCRMGR"/>
</dbReference>
<evidence type="ECO:0000256" key="7">
    <source>
        <dbReference type="ARBA" id="ARBA00023040"/>
    </source>
</evidence>
<protein>
    <submittedName>
        <fullName evidence="16">Metabotropic glutamate receptor 5-like</fullName>
    </submittedName>
</protein>
<reference evidence="16" key="1">
    <citation type="journal article" date="2021" name="Sci. Adv.">
        <title>The American lobster genome reveals insights on longevity, neural, and immune adaptations.</title>
        <authorList>
            <person name="Polinski J.M."/>
            <person name="Zimin A.V."/>
            <person name="Clark K.F."/>
            <person name="Kohn A.B."/>
            <person name="Sadowski N."/>
            <person name="Timp W."/>
            <person name="Ptitsyn A."/>
            <person name="Khanna P."/>
            <person name="Romanova D.Y."/>
            <person name="Williams P."/>
            <person name="Greenwood S.J."/>
            <person name="Moroz L.L."/>
            <person name="Walt D.R."/>
            <person name="Bodnar A.G."/>
        </authorList>
    </citation>
    <scope>NUCLEOTIDE SEQUENCE</scope>
    <source>
        <strain evidence="16">GMGI-L3</strain>
    </source>
</reference>
<dbReference type="Pfam" id="PF01094">
    <property type="entry name" value="ANF_receptor"/>
    <property type="match status" value="1"/>
</dbReference>
<feature type="compositionally biased region" description="Polar residues" evidence="13">
    <location>
        <begin position="1162"/>
        <end position="1171"/>
    </location>
</feature>
<dbReference type="InterPro" id="IPR000162">
    <property type="entry name" value="GPCR_3_mtglu_rcpt"/>
</dbReference>
<evidence type="ECO:0000256" key="13">
    <source>
        <dbReference type="SAM" id="MobiDB-lite"/>
    </source>
</evidence>
<dbReference type="GO" id="GO:0007216">
    <property type="term" value="P:G protein-coupled glutamate receptor signaling pathway"/>
    <property type="evidence" value="ECO:0007669"/>
    <property type="project" value="UniProtKB-ARBA"/>
</dbReference>
<evidence type="ECO:0000256" key="11">
    <source>
        <dbReference type="ARBA" id="ARBA00023180"/>
    </source>
</evidence>
<comment type="subcellular location">
    <subcellularLocation>
        <location evidence="1">Cell membrane</location>
        <topology evidence="1">Multi-pass membrane protein</topology>
    </subcellularLocation>
</comment>
<feature type="transmembrane region" description="Helical" evidence="14">
    <location>
        <begin position="575"/>
        <end position="599"/>
    </location>
</feature>
<accession>A0A8J5JCD7</accession>
<dbReference type="InterPro" id="IPR001828">
    <property type="entry name" value="ANF_lig-bd_rcpt"/>
</dbReference>
<feature type="transmembrane region" description="Helical" evidence="14">
    <location>
        <begin position="792"/>
        <end position="812"/>
    </location>
</feature>
<evidence type="ECO:0000256" key="3">
    <source>
        <dbReference type="ARBA" id="ARBA00022475"/>
    </source>
</evidence>
<keyword evidence="5" id="KW-0732">Signal</keyword>
<evidence type="ECO:0000256" key="5">
    <source>
        <dbReference type="ARBA" id="ARBA00022729"/>
    </source>
</evidence>
<keyword evidence="12" id="KW-0807">Transducer</keyword>
<dbReference type="CDD" id="cd15285">
    <property type="entry name" value="7tmC_mGluR_group1"/>
    <property type="match status" value="1"/>
</dbReference>
<evidence type="ECO:0000256" key="4">
    <source>
        <dbReference type="ARBA" id="ARBA00022692"/>
    </source>
</evidence>
<evidence type="ECO:0000256" key="6">
    <source>
        <dbReference type="ARBA" id="ARBA00022989"/>
    </source>
</evidence>
<keyword evidence="6 14" id="KW-1133">Transmembrane helix</keyword>
<keyword evidence="8 14" id="KW-0472">Membrane</keyword>
<feature type="compositionally biased region" description="Polar residues" evidence="13">
    <location>
        <begin position="1239"/>
        <end position="1260"/>
    </location>
</feature>
<dbReference type="EMBL" id="JAHLQT010040257">
    <property type="protein sequence ID" value="KAG7155867.1"/>
    <property type="molecule type" value="Genomic_DNA"/>
</dbReference>
<comment type="similarity">
    <text evidence="2">Belongs to the G-protein coupled receptor 3 family.</text>
</comment>
<keyword evidence="9" id="KW-1015">Disulfide bond</keyword>
<comment type="caution">
    <text evidence="16">The sequence shown here is derived from an EMBL/GenBank/DDBJ whole genome shotgun (WGS) entry which is preliminary data.</text>
</comment>
<name>A0A8J5JCD7_HOMAM</name>
<dbReference type="SUPFAM" id="SSF53822">
    <property type="entry name" value="Periplasmic binding protein-like I"/>
    <property type="match status" value="1"/>
</dbReference>
<keyword evidence="10 16" id="KW-0675">Receptor</keyword>